<evidence type="ECO:0000313" key="1">
    <source>
        <dbReference type="EMBL" id="NVK81696.1"/>
    </source>
</evidence>
<sequence length="120" mass="13683">MQRIDIDDPAVDMDASQRLLYQGKLFTGEVAEYQGEALISLDGYTEGIQDGPTLEWFPDGTKRSEGVMRMGFVSGEYLEWHPNGTLASRQVFSEDGKRLKEEYKWDVQGNPTRTWRDSDA</sequence>
<dbReference type="SUPFAM" id="SSF82185">
    <property type="entry name" value="Histone H3 K4-specific methyltransferase SET7/9 N-terminal domain"/>
    <property type="match status" value="1"/>
</dbReference>
<dbReference type="EMBL" id="JABBXF010000089">
    <property type="protein sequence ID" value="NVK81696.1"/>
    <property type="molecule type" value="Genomic_DNA"/>
</dbReference>
<dbReference type="Proteomes" id="UP000587462">
    <property type="component" value="Unassembled WGS sequence"/>
</dbReference>
<name>A0A7Y7B9Z0_STRMO</name>
<protein>
    <submittedName>
        <fullName evidence="1">Uncharacterized protein</fullName>
    </submittedName>
</protein>
<evidence type="ECO:0000313" key="2">
    <source>
        <dbReference type="Proteomes" id="UP000587462"/>
    </source>
</evidence>
<dbReference type="RefSeq" id="WP_171086662.1">
    <property type="nucleotide sequence ID" value="NZ_BNBU01000009.1"/>
</dbReference>
<comment type="caution">
    <text evidence="1">The sequence shown here is derived from an EMBL/GenBank/DDBJ whole genome shotgun (WGS) entry which is preliminary data.</text>
</comment>
<accession>A0A7Y7B9Z0</accession>
<reference evidence="1 2" key="1">
    <citation type="submission" date="2020-04" db="EMBL/GenBank/DDBJ databases">
        <title>Draft Genome Sequence of Streptomyces morookaense DSM 40503, an 8-azaguanine-producing strain.</title>
        <authorList>
            <person name="Qi J."/>
            <person name="Gao J.-M."/>
        </authorList>
    </citation>
    <scope>NUCLEOTIDE SEQUENCE [LARGE SCALE GENOMIC DNA]</scope>
    <source>
        <strain evidence="1 2">DSM 40503</strain>
    </source>
</reference>
<dbReference type="Gene3D" id="3.90.930.1">
    <property type="match status" value="1"/>
</dbReference>
<organism evidence="1 2">
    <name type="scientific">Streptomyces morookaense</name>
    <name type="common">Streptoverticillium morookaense</name>
    <dbReference type="NCBI Taxonomy" id="1970"/>
    <lineage>
        <taxon>Bacteria</taxon>
        <taxon>Bacillati</taxon>
        <taxon>Actinomycetota</taxon>
        <taxon>Actinomycetes</taxon>
        <taxon>Kitasatosporales</taxon>
        <taxon>Streptomycetaceae</taxon>
        <taxon>Streptomyces</taxon>
    </lineage>
</organism>
<dbReference type="AlphaFoldDB" id="A0A7Y7B9Z0"/>
<proteinExistence type="predicted"/>
<gene>
    <name evidence="1" type="ORF">HG542_29195</name>
</gene>
<keyword evidence="2" id="KW-1185">Reference proteome</keyword>